<dbReference type="RefSeq" id="WP_233370918.1">
    <property type="nucleotide sequence ID" value="NZ_JAJTWU010000002.1"/>
</dbReference>
<dbReference type="EMBL" id="JAJTWU010000002">
    <property type="protein sequence ID" value="MCE4554085.1"/>
    <property type="molecule type" value="Genomic_DNA"/>
</dbReference>
<name>A0ABS8XXP9_9BURK</name>
<dbReference type="InterPro" id="IPR011330">
    <property type="entry name" value="Glyco_hydro/deAcase_b/a-brl"/>
</dbReference>
<evidence type="ECO:0000256" key="2">
    <source>
        <dbReference type="ARBA" id="ARBA00022723"/>
    </source>
</evidence>
<evidence type="ECO:0000256" key="1">
    <source>
        <dbReference type="ARBA" id="ARBA00001946"/>
    </source>
</evidence>
<gene>
    <name evidence="6" type="ORF">LXT13_06425</name>
</gene>
<keyword evidence="7" id="KW-1185">Reference proteome</keyword>
<evidence type="ECO:0000256" key="4">
    <source>
        <dbReference type="ARBA" id="ARBA00022842"/>
    </source>
</evidence>
<keyword evidence="2" id="KW-0479">Metal-binding</keyword>
<evidence type="ECO:0000313" key="7">
    <source>
        <dbReference type="Proteomes" id="UP001200741"/>
    </source>
</evidence>
<dbReference type="Gene3D" id="3.20.20.370">
    <property type="entry name" value="Glycoside hydrolase/deacetylase"/>
    <property type="match status" value="1"/>
</dbReference>
<evidence type="ECO:0000256" key="3">
    <source>
        <dbReference type="ARBA" id="ARBA00022801"/>
    </source>
</evidence>
<keyword evidence="3" id="KW-0378">Hydrolase</keyword>
<comment type="caution">
    <text evidence="6">The sequence shown here is derived from an EMBL/GenBank/DDBJ whole genome shotgun (WGS) entry which is preliminary data.</text>
</comment>
<dbReference type="InterPro" id="IPR006879">
    <property type="entry name" value="YdjC-like"/>
</dbReference>
<evidence type="ECO:0000256" key="5">
    <source>
        <dbReference type="ARBA" id="ARBA00023277"/>
    </source>
</evidence>
<dbReference type="PANTHER" id="PTHR31609:SF1">
    <property type="entry name" value="CARBOHYDRATE DEACETYLASE"/>
    <property type="match status" value="1"/>
</dbReference>
<dbReference type="SUPFAM" id="SSF88713">
    <property type="entry name" value="Glycoside hydrolase/deacetylase"/>
    <property type="match status" value="1"/>
</dbReference>
<sequence>MTAPRRLAVCADDYGLGPAIDRGILALVAQRRITALSCLVTLPRWREAGASLQGCGAAAGLHVNLTEGEPLSAALRDEWPRFPALGVLLARAFAGRLPAAVAGEFDAQLQRFIDVTGRVPAFIDGHQHVHALPGMRPLVLAAARRLGVPVRNTGHVVGPGFAAKRRIIEACGGRALAGALRSDGIAHAPALVGVYGFDPRADYRVLVQRWLARVPDGALLFCHPALGEADAGDPIAAARTREHAYLASSAFADDLAAAGVSLG</sequence>
<dbReference type="PANTHER" id="PTHR31609">
    <property type="entry name" value="YDJC DEACETYLASE FAMILY MEMBER"/>
    <property type="match status" value="1"/>
</dbReference>
<dbReference type="Pfam" id="PF04794">
    <property type="entry name" value="YdjC"/>
    <property type="match status" value="1"/>
</dbReference>
<comment type="cofactor">
    <cofactor evidence="1">
        <name>Mg(2+)</name>
        <dbReference type="ChEBI" id="CHEBI:18420"/>
    </cofactor>
</comment>
<dbReference type="CDD" id="cd10807">
    <property type="entry name" value="YdjC_like_3"/>
    <property type="match status" value="1"/>
</dbReference>
<reference evidence="6 7" key="1">
    <citation type="submission" date="2021-12" db="EMBL/GenBank/DDBJ databases">
        <title>Genome seq of P8.</title>
        <authorList>
            <person name="Seo T."/>
        </authorList>
    </citation>
    <scope>NUCLEOTIDE SEQUENCE [LARGE SCALE GENOMIC DNA]</scope>
    <source>
        <strain evidence="6 7">P8</strain>
    </source>
</reference>
<dbReference type="Proteomes" id="UP001200741">
    <property type="component" value="Unassembled WGS sequence"/>
</dbReference>
<protein>
    <submittedName>
        <fullName evidence="6">ChbG/HpnK family deacetylase</fullName>
    </submittedName>
</protein>
<organism evidence="6 7">
    <name type="scientific">Pelomonas cellulosilytica</name>
    <dbReference type="NCBI Taxonomy" id="2906762"/>
    <lineage>
        <taxon>Bacteria</taxon>
        <taxon>Pseudomonadati</taxon>
        <taxon>Pseudomonadota</taxon>
        <taxon>Betaproteobacteria</taxon>
        <taxon>Burkholderiales</taxon>
        <taxon>Sphaerotilaceae</taxon>
        <taxon>Roseateles</taxon>
    </lineage>
</organism>
<keyword evidence="5" id="KW-0119">Carbohydrate metabolism</keyword>
<proteinExistence type="predicted"/>
<evidence type="ECO:0000313" key="6">
    <source>
        <dbReference type="EMBL" id="MCE4554085.1"/>
    </source>
</evidence>
<accession>A0ABS8XXP9</accession>
<keyword evidence="4" id="KW-0460">Magnesium</keyword>